<dbReference type="PANTHER" id="PTHR24305">
    <property type="entry name" value="CYTOCHROME P450"/>
    <property type="match status" value="1"/>
</dbReference>
<comment type="caution">
    <text evidence="5">The sequence shown here is derived from an EMBL/GenBank/DDBJ whole genome shotgun (WGS) entry which is preliminary data.</text>
</comment>
<dbReference type="Gene3D" id="1.10.630.10">
    <property type="entry name" value="Cytochrome P450"/>
    <property type="match status" value="1"/>
</dbReference>
<evidence type="ECO:0000256" key="1">
    <source>
        <dbReference type="ARBA" id="ARBA00001971"/>
    </source>
</evidence>
<dbReference type="Pfam" id="PF00067">
    <property type="entry name" value="p450"/>
    <property type="match status" value="1"/>
</dbReference>
<comment type="similarity">
    <text evidence="2 4">Belongs to the cytochrome P450 family.</text>
</comment>
<evidence type="ECO:0000313" key="6">
    <source>
        <dbReference type="Proteomes" id="UP000017819"/>
    </source>
</evidence>
<dbReference type="PROSITE" id="PS00086">
    <property type="entry name" value="CYTOCHROME_P450"/>
    <property type="match status" value="1"/>
</dbReference>
<dbReference type="PANTHER" id="PTHR24305:SF166">
    <property type="entry name" value="CYTOCHROME P450 12A4, MITOCHONDRIAL-RELATED"/>
    <property type="match status" value="1"/>
</dbReference>
<dbReference type="InterPro" id="IPR001128">
    <property type="entry name" value="Cyt_P450"/>
</dbReference>
<dbReference type="STRING" id="631454.N177_1530"/>
<dbReference type="eggNOG" id="COG2124">
    <property type="taxonomic scope" value="Bacteria"/>
</dbReference>
<dbReference type="PRINTS" id="PR00385">
    <property type="entry name" value="P450"/>
</dbReference>
<dbReference type="OrthoDB" id="9764248at2"/>
<keyword evidence="6" id="KW-1185">Reference proteome</keyword>
<protein>
    <submittedName>
        <fullName evidence="5">Cytochrome P450</fullName>
    </submittedName>
</protein>
<accession>V4R123</accession>
<sequence>MMRPPAQTDVHENGRAELAEFAASPGTCPFAGRDGGSERHEHAAFRPPLPLALDRHPSTIQRLRMRLRSSLDLFLHGSYGFVGVSRHRIPSVRSLKKRFMFTVRDPAVIREILVRRPKDFPKGELMHKMLGKLTGYSIFVSNGAAWERQRRIVDQAFTHAGVRDVFPLMRDASDACLARLKAQAAGGGPVSIDAEMTHYAGDVIFRTIYSEPMGGEAAGRIFSAFEVFQRLAFAQGVLALGGIPFWLMWTNPRSWRMAREIRDVLNGPLERRLTAVRAGEPVSSRDILSTLMTAVDPVTGTCFEGDELLDEIAVLFLAGHETSAAALGWALYCIANRPDIQQAMREEVRTVLGDGEPRFGDMKRLELTRNVFREALRLYPPVAYFSRDTTRDEQLAGVEIAAGSPLTVPVWLMHRHTEFWRDPNGFDPHRFASEETREAQRLTYMPFSMGARVCVGAAFAMQEATLVLAELVRAFEIRPVVGHVPQPVSRLTVRSENGIRLHLTPIEANSEPLASGAT</sequence>
<keyword evidence="3 4" id="KW-0349">Heme</keyword>
<dbReference type="PRINTS" id="PR00463">
    <property type="entry name" value="EP450I"/>
</dbReference>
<dbReference type="InterPro" id="IPR050121">
    <property type="entry name" value="Cytochrome_P450_monoxygenase"/>
</dbReference>
<dbReference type="GO" id="GO:0020037">
    <property type="term" value="F:heme binding"/>
    <property type="evidence" value="ECO:0007669"/>
    <property type="project" value="InterPro"/>
</dbReference>
<feature type="binding site" description="axial binding residue" evidence="3">
    <location>
        <position position="454"/>
    </location>
    <ligand>
        <name>heme</name>
        <dbReference type="ChEBI" id="CHEBI:30413"/>
    </ligand>
    <ligandPart>
        <name>Fe</name>
        <dbReference type="ChEBI" id="CHEBI:18248"/>
    </ligandPart>
</feature>
<evidence type="ECO:0000313" key="5">
    <source>
        <dbReference type="EMBL" id="ESR25697.1"/>
    </source>
</evidence>
<dbReference type="GO" id="GO:0004497">
    <property type="term" value="F:monooxygenase activity"/>
    <property type="evidence" value="ECO:0007669"/>
    <property type="project" value="UniProtKB-KW"/>
</dbReference>
<dbReference type="SUPFAM" id="SSF48264">
    <property type="entry name" value="Cytochrome P450"/>
    <property type="match status" value="1"/>
</dbReference>
<keyword evidence="4" id="KW-0560">Oxidoreductase</keyword>
<keyword evidence="4" id="KW-0503">Monooxygenase</keyword>
<evidence type="ECO:0000256" key="4">
    <source>
        <dbReference type="RuleBase" id="RU000461"/>
    </source>
</evidence>
<dbReference type="GO" id="GO:0005506">
    <property type="term" value="F:iron ion binding"/>
    <property type="evidence" value="ECO:0007669"/>
    <property type="project" value="InterPro"/>
</dbReference>
<dbReference type="EMBL" id="AWXZ01000018">
    <property type="protein sequence ID" value="ESR25697.1"/>
    <property type="molecule type" value="Genomic_DNA"/>
</dbReference>
<dbReference type="PATRIC" id="fig|631454.5.peg.1511"/>
<keyword evidence="3 4" id="KW-0408">Iron</keyword>
<reference evidence="5 6" key="1">
    <citation type="journal article" date="2014" name="Genome Announc.">
        <title>Draft Genome Sequence of Lutibaculum baratangense Strain AMV1T, Isolated from a Mud Volcano in Andamans, India.</title>
        <authorList>
            <person name="Singh A."/>
            <person name="Sreenivas A."/>
            <person name="Sathyanarayana Reddy G."/>
            <person name="Pinnaka A.K."/>
            <person name="Shivaji S."/>
        </authorList>
    </citation>
    <scope>NUCLEOTIDE SEQUENCE [LARGE SCALE GENOMIC DNA]</scope>
    <source>
        <strain evidence="5 6">AMV1</strain>
    </source>
</reference>
<evidence type="ECO:0000256" key="2">
    <source>
        <dbReference type="ARBA" id="ARBA00010617"/>
    </source>
</evidence>
<keyword evidence="3 4" id="KW-0479">Metal-binding</keyword>
<dbReference type="AlphaFoldDB" id="V4R123"/>
<proteinExistence type="inferred from homology"/>
<evidence type="ECO:0000256" key="3">
    <source>
        <dbReference type="PIRSR" id="PIRSR602401-1"/>
    </source>
</evidence>
<dbReference type="InterPro" id="IPR036396">
    <property type="entry name" value="Cyt_P450_sf"/>
</dbReference>
<dbReference type="Proteomes" id="UP000017819">
    <property type="component" value="Unassembled WGS sequence"/>
</dbReference>
<comment type="cofactor">
    <cofactor evidence="1 3">
        <name>heme</name>
        <dbReference type="ChEBI" id="CHEBI:30413"/>
    </cofactor>
</comment>
<dbReference type="RefSeq" id="WP_023431672.1">
    <property type="nucleotide sequence ID" value="NZ_AWXZ01000018.1"/>
</dbReference>
<gene>
    <name evidence="5" type="ORF">N177_1530</name>
</gene>
<dbReference type="GO" id="GO:0016705">
    <property type="term" value="F:oxidoreductase activity, acting on paired donors, with incorporation or reduction of molecular oxygen"/>
    <property type="evidence" value="ECO:0007669"/>
    <property type="project" value="InterPro"/>
</dbReference>
<dbReference type="InterPro" id="IPR017972">
    <property type="entry name" value="Cyt_P450_CS"/>
</dbReference>
<dbReference type="InterPro" id="IPR002401">
    <property type="entry name" value="Cyt_P450_E_grp-I"/>
</dbReference>
<organism evidence="5 6">
    <name type="scientific">Lutibaculum baratangense AMV1</name>
    <dbReference type="NCBI Taxonomy" id="631454"/>
    <lineage>
        <taxon>Bacteria</taxon>
        <taxon>Pseudomonadati</taxon>
        <taxon>Pseudomonadota</taxon>
        <taxon>Alphaproteobacteria</taxon>
        <taxon>Hyphomicrobiales</taxon>
        <taxon>Tepidamorphaceae</taxon>
        <taxon>Lutibaculum</taxon>
    </lineage>
</organism>
<name>V4R123_9HYPH</name>